<proteinExistence type="predicted"/>
<evidence type="ECO:0000313" key="3">
    <source>
        <dbReference type="WBParaSite" id="ASIM_0000556301-mRNA-1"/>
    </source>
</evidence>
<name>A0A0M3JD77_ANISI</name>
<evidence type="ECO:0000313" key="2">
    <source>
        <dbReference type="Proteomes" id="UP000267096"/>
    </source>
</evidence>
<keyword evidence="2" id="KW-1185">Reference proteome</keyword>
<dbReference type="AlphaFoldDB" id="A0A0M3JD77"/>
<gene>
    <name evidence="1" type="ORF">ASIM_LOCUS5361</name>
</gene>
<evidence type="ECO:0000313" key="1">
    <source>
        <dbReference type="EMBL" id="VDK25391.1"/>
    </source>
</evidence>
<sequence>MFSSVYCNESSAHHMVTPGDIKFVIFTSYSDAAGINAALKAGEPWLPCRMARRESIFMVSIDGDVREHKTINVLHCLPKKMLMTLNVDISIGLSPGTGSTMD</sequence>
<organism evidence="3">
    <name type="scientific">Anisakis simplex</name>
    <name type="common">Herring worm</name>
    <dbReference type="NCBI Taxonomy" id="6269"/>
    <lineage>
        <taxon>Eukaryota</taxon>
        <taxon>Metazoa</taxon>
        <taxon>Ecdysozoa</taxon>
        <taxon>Nematoda</taxon>
        <taxon>Chromadorea</taxon>
        <taxon>Rhabditida</taxon>
        <taxon>Spirurina</taxon>
        <taxon>Ascaridomorpha</taxon>
        <taxon>Ascaridoidea</taxon>
        <taxon>Anisakidae</taxon>
        <taxon>Anisakis</taxon>
        <taxon>Anisakis simplex complex</taxon>
    </lineage>
</organism>
<accession>A0A0M3JD77</accession>
<dbReference type="WBParaSite" id="ASIM_0000556301-mRNA-1">
    <property type="protein sequence ID" value="ASIM_0000556301-mRNA-1"/>
    <property type="gene ID" value="ASIM_0000556301"/>
</dbReference>
<protein>
    <submittedName>
        <fullName evidence="3">DUF1907 domain-containing protein</fullName>
    </submittedName>
</protein>
<reference evidence="1 2" key="2">
    <citation type="submission" date="2018-11" db="EMBL/GenBank/DDBJ databases">
        <authorList>
            <consortium name="Pathogen Informatics"/>
        </authorList>
    </citation>
    <scope>NUCLEOTIDE SEQUENCE [LARGE SCALE GENOMIC DNA]</scope>
</reference>
<dbReference type="EMBL" id="UYRR01010381">
    <property type="protein sequence ID" value="VDK25391.1"/>
    <property type="molecule type" value="Genomic_DNA"/>
</dbReference>
<reference evidence="3" key="1">
    <citation type="submission" date="2017-02" db="UniProtKB">
        <authorList>
            <consortium name="WormBaseParasite"/>
        </authorList>
    </citation>
    <scope>IDENTIFICATION</scope>
</reference>
<dbReference type="Proteomes" id="UP000267096">
    <property type="component" value="Unassembled WGS sequence"/>
</dbReference>